<dbReference type="RefSeq" id="WP_184435590.1">
    <property type="nucleotide sequence ID" value="NZ_JACIGI010000018.1"/>
</dbReference>
<accession>A0A7W6WKZ8</accession>
<dbReference type="Pfam" id="PF00126">
    <property type="entry name" value="HTH_1"/>
    <property type="match status" value="1"/>
</dbReference>
<dbReference type="FunFam" id="1.10.10.10:FF:000001">
    <property type="entry name" value="LysR family transcriptional regulator"/>
    <property type="match status" value="1"/>
</dbReference>
<evidence type="ECO:0000256" key="3">
    <source>
        <dbReference type="ARBA" id="ARBA00023125"/>
    </source>
</evidence>
<name>A0A7W6WKZ8_9PROT</name>
<evidence type="ECO:0000256" key="4">
    <source>
        <dbReference type="ARBA" id="ARBA00023159"/>
    </source>
</evidence>
<evidence type="ECO:0000313" key="8">
    <source>
        <dbReference type="Proteomes" id="UP000555728"/>
    </source>
</evidence>
<evidence type="ECO:0000313" key="7">
    <source>
        <dbReference type="EMBL" id="MBB4286605.1"/>
    </source>
</evidence>
<dbReference type="GO" id="GO:0032993">
    <property type="term" value="C:protein-DNA complex"/>
    <property type="evidence" value="ECO:0007669"/>
    <property type="project" value="TreeGrafter"/>
</dbReference>
<sequence>MRALPTPRQLRYLVTVAETLHFGQAADRCNVTQSTLSAGIRELETLLGVTLIERQTRRRVVVTPVGQEIVARAARLLADTEALLDVAAAQSRPLSGLLRLGVIPTIGPYLLPGVLPVLRRRYPALRLYLREDLTDGLLESLAAGRLDAALLATPFDLRGMVSETLGEEEVVVALPADHPLAAREAVREGDLTDETLLMLEDGHCLRDHALAACHLSRGRGNERFQATSLTMLTQMVAAGLGLTLLPRMAVAREVLPGGGVVVRDLADSRPARTLVLVWRPGAARAADFHLLAEALAAAHAARGGPAAGAGADAKAGAGG</sequence>
<organism evidence="7 8">
    <name type="scientific">Roseospira goensis</name>
    <dbReference type="NCBI Taxonomy" id="391922"/>
    <lineage>
        <taxon>Bacteria</taxon>
        <taxon>Pseudomonadati</taxon>
        <taxon>Pseudomonadota</taxon>
        <taxon>Alphaproteobacteria</taxon>
        <taxon>Rhodospirillales</taxon>
        <taxon>Rhodospirillaceae</taxon>
        <taxon>Roseospira</taxon>
    </lineage>
</organism>
<keyword evidence="5" id="KW-0804">Transcription</keyword>
<dbReference type="InterPro" id="IPR000847">
    <property type="entry name" value="LysR_HTH_N"/>
</dbReference>
<dbReference type="PROSITE" id="PS50931">
    <property type="entry name" value="HTH_LYSR"/>
    <property type="match status" value="1"/>
</dbReference>
<dbReference type="SUPFAM" id="SSF46785">
    <property type="entry name" value="Winged helix' DNA-binding domain"/>
    <property type="match status" value="1"/>
</dbReference>
<dbReference type="InterPro" id="IPR036388">
    <property type="entry name" value="WH-like_DNA-bd_sf"/>
</dbReference>
<dbReference type="GO" id="GO:0003700">
    <property type="term" value="F:DNA-binding transcription factor activity"/>
    <property type="evidence" value="ECO:0007669"/>
    <property type="project" value="InterPro"/>
</dbReference>
<comment type="similarity">
    <text evidence="1">Belongs to the LysR transcriptional regulatory family.</text>
</comment>
<gene>
    <name evidence="7" type="ORF">GGD88_002339</name>
</gene>
<feature type="domain" description="HTH lysR-type" evidence="6">
    <location>
        <begin position="5"/>
        <end position="63"/>
    </location>
</feature>
<comment type="caution">
    <text evidence="7">The sequence shown here is derived from an EMBL/GenBank/DDBJ whole genome shotgun (WGS) entry which is preliminary data.</text>
</comment>
<dbReference type="Pfam" id="PF03466">
    <property type="entry name" value="LysR_substrate"/>
    <property type="match status" value="1"/>
</dbReference>
<dbReference type="PRINTS" id="PR00039">
    <property type="entry name" value="HTHLYSR"/>
</dbReference>
<dbReference type="EMBL" id="JACIGI010000018">
    <property type="protein sequence ID" value="MBB4286605.1"/>
    <property type="molecule type" value="Genomic_DNA"/>
</dbReference>
<proteinExistence type="inferred from homology"/>
<keyword evidence="3" id="KW-0238">DNA-binding</keyword>
<dbReference type="Gene3D" id="3.40.190.10">
    <property type="entry name" value="Periplasmic binding protein-like II"/>
    <property type="match status" value="2"/>
</dbReference>
<keyword evidence="4" id="KW-0010">Activator</keyword>
<dbReference type="InterPro" id="IPR005119">
    <property type="entry name" value="LysR_subst-bd"/>
</dbReference>
<dbReference type="AlphaFoldDB" id="A0A7W6WKZ8"/>
<dbReference type="SUPFAM" id="SSF53850">
    <property type="entry name" value="Periplasmic binding protein-like II"/>
    <property type="match status" value="1"/>
</dbReference>
<keyword evidence="2" id="KW-0805">Transcription regulation</keyword>
<reference evidence="7 8" key="1">
    <citation type="submission" date="2020-08" db="EMBL/GenBank/DDBJ databases">
        <title>Genome sequencing of Purple Non-Sulfur Bacteria from various extreme environments.</title>
        <authorList>
            <person name="Mayer M."/>
        </authorList>
    </citation>
    <scope>NUCLEOTIDE SEQUENCE [LARGE SCALE GENOMIC DNA]</scope>
    <source>
        <strain evidence="7 8">JA135</strain>
    </source>
</reference>
<dbReference type="GO" id="GO:0003677">
    <property type="term" value="F:DNA binding"/>
    <property type="evidence" value="ECO:0007669"/>
    <property type="project" value="UniProtKB-KW"/>
</dbReference>
<dbReference type="Gene3D" id="1.10.10.10">
    <property type="entry name" value="Winged helix-like DNA-binding domain superfamily/Winged helix DNA-binding domain"/>
    <property type="match status" value="1"/>
</dbReference>
<dbReference type="InterPro" id="IPR036390">
    <property type="entry name" value="WH_DNA-bd_sf"/>
</dbReference>
<dbReference type="Proteomes" id="UP000555728">
    <property type="component" value="Unassembled WGS sequence"/>
</dbReference>
<evidence type="ECO:0000256" key="2">
    <source>
        <dbReference type="ARBA" id="ARBA00023015"/>
    </source>
</evidence>
<evidence type="ECO:0000259" key="6">
    <source>
        <dbReference type="PROSITE" id="PS50931"/>
    </source>
</evidence>
<dbReference type="PANTHER" id="PTHR30346">
    <property type="entry name" value="TRANSCRIPTIONAL DUAL REGULATOR HCAR-RELATED"/>
    <property type="match status" value="1"/>
</dbReference>
<evidence type="ECO:0000256" key="5">
    <source>
        <dbReference type="ARBA" id="ARBA00023163"/>
    </source>
</evidence>
<dbReference type="CDD" id="cd08411">
    <property type="entry name" value="PBP2_OxyR"/>
    <property type="match status" value="1"/>
</dbReference>
<keyword evidence="8" id="KW-1185">Reference proteome</keyword>
<protein>
    <submittedName>
        <fullName evidence="7">LysR family hydrogen peroxide-inducible transcriptional activator</fullName>
    </submittedName>
</protein>
<dbReference type="PANTHER" id="PTHR30346:SF26">
    <property type="entry name" value="HYDROGEN PEROXIDE-INDUCIBLE GENES ACTIVATOR"/>
    <property type="match status" value="1"/>
</dbReference>
<evidence type="ECO:0000256" key="1">
    <source>
        <dbReference type="ARBA" id="ARBA00009437"/>
    </source>
</evidence>